<dbReference type="Pfam" id="PF04972">
    <property type="entry name" value="BON"/>
    <property type="match status" value="3"/>
</dbReference>
<dbReference type="AlphaFoldDB" id="A0A1I4ZWB9"/>
<dbReference type="Proteomes" id="UP000198867">
    <property type="component" value="Unassembled WGS sequence"/>
</dbReference>
<dbReference type="InterPro" id="IPR007055">
    <property type="entry name" value="BON_dom"/>
</dbReference>
<evidence type="ECO:0000259" key="1">
    <source>
        <dbReference type="PROSITE" id="PS50914"/>
    </source>
</evidence>
<reference evidence="3" key="1">
    <citation type="submission" date="2016-10" db="EMBL/GenBank/DDBJ databases">
        <authorList>
            <person name="Varghese N."/>
            <person name="Submissions S."/>
        </authorList>
    </citation>
    <scope>NUCLEOTIDE SEQUENCE [LARGE SCALE GENOMIC DNA]</scope>
    <source>
        <strain evidence="3">CGMCC 1.11101</strain>
    </source>
</reference>
<evidence type="ECO:0000313" key="2">
    <source>
        <dbReference type="EMBL" id="SFN54491.1"/>
    </source>
</evidence>
<name>A0A1I4ZWB9_9MICO</name>
<dbReference type="PANTHER" id="PTHR34606">
    <property type="entry name" value="BON DOMAIN-CONTAINING PROTEIN"/>
    <property type="match status" value="1"/>
</dbReference>
<feature type="domain" description="BON" evidence="1">
    <location>
        <begin position="85"/>
        <end position="152"/>
    </location>
</feature>
<sequence length="223" mass="23960">MTALNTQPPRNDKTIQAAVEEELEWTPEVNAAHIGVAVTDGRVMLSGQVDSVVEQSAAIKAALRISGVTGVEDDLAVRHHTDSTTDADIQQTVDRVLEWTSGVPSSIKAKVHDRKVVLTGQADWNYQRLAAGKAVERVFAVLSVDNQITLRRRPSADDTAERIKNAFVRNATLDANTITVSVSGSEVTLSGSVHSWAEKKQAGLAAWASPNVTDVKNEITVVA</sequence>
<accession>A0A1I4ZWB9</accession>
<feature type="domain" description="BON" evidence="1">
    <location>
        <begin position="155"/>
        <end position="223"/>
    </location>
</feature>
<evidence type="ECO:0000313" key="3">
    <source>
        <dbReference type="Proteomes" id="UP000198867"/>
    </source>
</evidence>
<dbReference type="EMBL" id="FOVM01000002">
    <property type="protein sequence ID" value="SFN54491.1"/>
    <property type="molecule type" value="Genomic_DNA"/>
</dbReference>
<protein>
    <submittedName>
        <fullName evidence="2">Osmotically-inducible protein OsmY, contains BON domain</fullName>
    </submittedName>
</protein>
<dbReference type="InterPro" id="IPR014004">
    <property type="entry name" value="Transpt-assoc_nodulatn_dom_bac"/>
</dbReference>
<dbReference type="PROSITE" id="PS50914">
    <property type="entry name" value="BON"/>
    <property type="match status" value="3"/>
</dbReference>
<dbReference type="SMART" id="SM00749">
    <property type="entry name" value="BON"/>
    <property type="match status" value="2"/>
</dbReference>
<dbReference type="PANTHER" id="PTHR34606:SF15">
    <property type="entry name" value="BON DOMAIN-CONTAINING PROTEIN"/>
    <property type="match status" value="1"/>
</dbReference>
<gene>
    <name evidence="2" type="ORF">SAMN05216219_1135</name>
</gene>
<dbReference type="InterPro" id="IPR051686">
    <property type="entry name" value="Lipoprotein_DolP"/>
</dbReference>
<dbReference type="STRING" id="995034.SAMN05216219_1135"/>
<dbReference type="Gene3D" id="3.30.1340.30">
    <property type="match status" value="3"/>
</dbReference>
<dbReference type="RefSeq" id="WP_090709573.1">
    <property type="nucleotide sequence ID" value="NZ_FOVM01000002.1"/>
</dbReference>
<proteinExistence type="predicted"/>
<keyword evidence="3" id="KW-1185">Reference proteome</keyword>
<dbReference type="OrthoDB" id="870892at2"/>
<organism evidence="2 3">
    <name type="scientific">Mycetocola miduiensis</name>
    <dbReference type="NCBI Taxonomy" id="995034"/>
    <lineage>
        <taxon>Bacteria</taxon>
        <taxon>Bacillati</taxon>
        <taxon>Actinomycetota</taxon>
        <taxon>Actinomycetes</taxon>
        <taxon>Micrococcales</taxon>
        <taxon>Microbacteriaceae</taxon>
        <taxon>Mycetocola</taxon>
    </lineage>
</organism>
<feature type="domain" description="BON" evidence="1">
    <location>
        <begin position="11"/>
        <end position="79"/>
    </location>
</feature>